<dbReference type="PANTHER" id="PTHR31321:SF33">
    <property type="entry name" value="PECTINESTERASE 8-RELATED"/>
    <property type="match status" value="1"/>
</dbReference>
<dbReference type="PANTHER" id="PTHR31321">
    <property type="entry name" value="ACYL-COA THIOESTER HYDROLASE YBHC-RELATED"/>
    <property type="match status" value="1"/>
</dbReference>
<reference evidence="1 2" key="1">
    <citation type="journal article" date="2019" name="Nat. Plants">
        <title>Stout camphor tree genome fills gaps in understanding of flowering plant genome evolution.</title>
        <authorList>
            <person name="Chaw S.M."/>
            <person name="Liu Y.C."/>
            <person name="Wu Y.W."/>
            <person name="Wang H.Y."/>
            <person name="Lin C.I."/>
            <person name="Wu C.S."/>
            <person name="Ke H.M."/>
            <person name="Chang L.Y."/>
            <person name="Hsu C.Y."/>
            <person name="Yang H.T."/>
            <person name="Sudianto E."/>
            <person name="Hsu M.H."/>
            <person name="Wu K.P."/>
            <person name="Wang L.N."/>
            <person name="Leebens-Mack J.H."/>
            <person name="Tsai I.J."/>
        </authorList>
    </citation>
    <scope>NUCLEOTIDE SEQUENCE [LARGE SCALE GENOMIC DNA]</scope>
    <source>
        <strain evidence="2">cv. Chaw 1501</strain>
        <tissue evidence="1">Young leaves</tissue>
    </source>
</reference>
<proteinExistence type="predicted"/>
<dbReference type="GO" id="GO:0030599">
    <property type="term" value="F:pectinesterase activity"/>
    <property type="evidence" value="ECO:0007669"/>
    <property type="project" value="TreeGrafter"/>
</dbReference>
<protein>
    <submittedName>
        <fullName evidence="1">Putative pectinesterase 8</fullName>
    </submittedName>
</protein>
<evidence type="ECO:0000313" key="2">
    <source>
        <dbReference type="Proteomes" id="UP000283530"/>
    </source>
</evidence>
<dbReference type="EMBL" id="QPKB01000004">
    <property type="protein sequence ID" value="RWR83406.1"/>
    <property type="molecule type" value="Genomic_DNA"/>
</dbReference>
<dbReference type="Proteomes" id="UP000283530">
    <property type="component" value="Unassembled WGS sequence"/>
</dbReference>
<dbReference type="AlphaFoldDB" id="A0A443NY39"/>
<dbReference type="OrthoDB" id="2019149at2759"/>
<accession>A0A443NY39</accession>
<comment type="caution">
    <text evidence="1">The sequence shown here is derived from an EMBL/GenBank/DDBJ whole genome shotgun (WGS) entry which is preliminary data.</text>
</comment>
<dbReference type="InterPro" id="IPR011050">
    <property type="entry name" value="Pectin_lyase_fold/virulence"/>
</dbReference>
<name>A0A443NY39_9MAGN</name>
<organism evidence="1 2">
    <name type="scientific">Cinnamomum micranthum f. kanehirae</name>
    <dbReference type="NCBI Taxonomy" id="337451"/>
    <lineage>
        <taxon>Eukaryota</taxon>
        <taxon>Viridiplantae</taxon>
        <taxon>Streptophyta</taxon>
        <taxon>Embryophyta</taxon>
        <taxon>Tracheophyta</taxon>
        <taxon>Spermatophyta</taxon>
        <taxon>Magnoliopsida</taxon>
        <taxon>Magnoliidae</taxon>
        <taxon>Laurales</taxon>
        <taxon>Lauraceae</taxon>
        <taxon>Cinnamomum</taxon>
    </lineage>
</organism>
<gene>
    <name evidence="1" type="ORF">CKAN_01216000</name>
</gene>
<evidence type="ECO:0000313" key="1">
    <source>
        <dbReference type="EMBL" id="RWR83406.1"/>
    </source>
</evidence>
<sequence>MASFFTDIISLDGWNDFSDPTRDQLSLVALVYEDRTVFYGEYKCIGEGANMTMRVPYAQGLNETQASPFLDISFINDQQWLQPYQ</sequence>
<dbReference type="InterPro" id="IPR012334">
    <property type="entry name" value="Pectin_lyas_fold"/>
</dbReference>
<keyword evidence="2" id="KW-1185">Reference proteome</keyword>
<dbReference type="STRING" id="337451.A0A443NY39"/>
<dbReference type="Gene3D" id="2.160.20.10">
    <property type="entry name" value="Single-stranded right-handed beta-helix, Pectin lyase-like"/>
    <property type="match status" value="1"/>
</dbReference>
<dbReference type="GO" id="GO:0045490">
    <property type="term" value="P:pectin catabolic process"/>
    <property type="evidence" value="ECO:0007669"/>
    <property type="project" value="TreeGrafter"/>
</dbReference>
<dbReference type="SUPFAM" id="SSF51126">
    <property type="entry name" value="Pectin lyase-like"/>
    <property type="match status" value="1"/>
</dbReference>